<evidence type="ECO:0000256" key="7">
    <source>
        <dbReference type="SAM" id="MobiDB-lite"/>
    </source>
</evidence>
<evidence type="ECO:0000313" key="10">
    <source>
        <dbReference type="EMBL" id="ONU77761.1"/>
    </source>
</evidence>
<gene>
    <name evidence="10" type="ORF">A8E72_30725</name>
</gene>
<evidence type="ECO:0000256" key="2">
    <source>
        <dbReference type="ARBA" id="ARBA00008664"/>
    </source>
</evidence>
<keyword evidence="6" id="KW-0443">Lipid metabolism</keyword>
<dbReference type="SUPFAM" id="SSF56024">
    <property type="entry name" value="Phospholipase D/nuclease"/>
    <property type="match status" value="1"/>
</dbReference>
<dbReference type="EMBL" id="MUTJ01000092">
    <property type="protein sequence ID" value="ONU77761.1"/>
    <property type="molecule type" value="Genomic_DNA"/>
</dbReference>
<dbReference type="RefSeq" id="WP_077176640.1">
    <property type="nucleotide sequence ID" value="NZ_MUTB01000063.1"/>
</dbReference>
<comment type="caution">
    <text evidence="10">The sequence shown here is derived from an EMBL/GenBank/DDBJ whole genome shotgun (WGS) entry which is preliminary data.</text>
</comment>
<proteinExistence type="inferred from homology"/>
<evidence type="ECO:0000256" key="3">
    <source>
        <dbReference type="ARBA" id="ARBA00012027"/>
    </source>
</evidence>
<dbReference type="CDD" id="cd09170">
    <property type="entry name" value="PLDc_Nuc"/>
    <property type="match status" value="1"/>
</dbReference>
<evidence type="ECO:0000259" key="9">
    <source>
        <dbReference type="PROSITE" id="PS50035"/>
    </source>
</evidence>
<feature type="region of interest" description="Disordered" evidence="7">
    <location>
        <begin position="46"/>
        <end position="65"/>
    </location>
</feature>
<evidence type="ECO:0000256" key="4">
    <source>
        <dbReference type="ARBA" id="ARBA00022801"/>
    </source>
</evidence>
<feature type="chain" id="PRO_5012166089" description="phospholipase D" evidence="8">
    <location>
        <begin position="30"/>
        <end position="231"/>
    </location>
</feature>
<sequence length="231" mass="25216">MDNKKNVTRLITALAIGLAITSSPVTSFAGDRPILDWFSGKFGNGSKGESKSQHGTQGQGSAATVPEQVYMGTVPPADGRAWVQMATAPDGGALDLVLNVIDSAKTSIRIAAYSFTSKPIAEALLRKQKAGVSVMVVMDKSQLTERYTSATFLANVGIPVRINSRYAIQHSKVLVVDGDTVETGSFNYTDSAARRNSENVLVIWHHPTLAKEYTTYWQRLWEEGEPYRARY</sequence>
<accession>A0A1V2VV79</accession>
<dbReference type="GO" id="GO:0006793">
    <property type="term" value="P:phosphorus metabolic process"/>
    <property type="evidence" value="ECO:0007669"/>
    <property type="project" value="UniProtKB-ARBA"/>
</dbReference>
<dbReference type="GO" id="GO:0016891">
    <property type="term" value="F:RNA endonuclease activity producing 5'-phosphomonoesters, hydrolytic mechanism"/>
    <property type="evidence" value="ECO:0007669"/>
    <property type="project" value="TreeGrafter"/>
</dbReference>
<dbReference type="EC" id="3.1.4.4" evidence="3"/>
<dbReference type="PROSITE" id="PS50035">
    <property type="entry name" value="PLD"/>
    <property type="match status" value="1"/>
</dbReference>
<feature type="compositionally biased region" description="Polar residues" evidence="7">
    <location>
        <begin position="53"/>
        <end position="62"/>
    </location>
</feature>
<keyword evidence="5" id="KW-0442">Lipid degradation</keyword>
<keyword evidence="8" id="KW-0732">Signal</keyword>
<dbReference type="GO" id="GO:0004630">
    <property type="term" value="F:phospholipase D activity"/>
    <property type="evidence" value="ECO:0007669"/>
    <property type="project" value="UniProtKB-EC"/>
</dbReference>
<reference evidence="10 11" key="1">
    <citation type="submission" date="2016-08" db="EMBL/GenBank/DDBJ databases">
        <authorList>
            <person name="Seilhamer J.J."/>
        </authorList>
    </citation>
    <scope>NUCLEOTIDE SEQUENCE [LARGE SCALE GENOMIC DNA]</scope>
    <source>
        <strain evidence="10 11">VC14762</strain>
    </source>
</reference>
<protein>
    <recommendedName>
        <fullName evidence="3">phospholipase D</fullName>
        <ecNumber evidence="3">3.1.4.4</ecNumber>
    </recommendedName>
</protein>
<evidence type="ECO:0000256" key="5">
    <source>
        <dbReference type="ARBA" id="ARBA00022963"/>
    </source>
</evidence>
<dbReference type="InterPro" id="IPR025202">
    <property type="entry name" value="PLD-like_dom"/>
</dbReference>
<dbReference type="Proteomes" id="UP000188543">
    <property type="component" value="Unassembled WGS sequence"/>
</dbReference>
<dbReference type="Pfam" id="PF13091">
    <property type="entry name" value="PLDc_2"/>
    <property type="match status" value="1"/>
</dbReference>
<dbReference type="InterPro" id="IPR001736">
    <property type="entry name" value="PLipase_D/transphosphatidylase"/>
</dbReference>
<organism evidence="10 11">
    <name type="scientific">Burkholderia cenocepacia</name>
    <dbReference type="NCBI Taxonomy" id="95486"/>
    <lineage>
        <taxon>Bacteria</taxon>
        <taxon>Pseudomonadati</taxon>
        <taxon>Pseudomonadota</taxon>
        <taxon>Betaproteobacteria</taxon>
        <taxon>Burkholderiales</taxon>
        <taxon>Burkholderiaceae</taxon>
        <taxon>Burkholderia</taxon>
        <taxon>Burkholderia cepacia complex</taxon>
    </lineage>
</organism>
<evidence type="ECO:0000256" key="1">
    <source>
        <dbReference type="ARBA" id="ARBA00000798"/>
    </source>
</evidence>
<comment type="similarity">
    <text evidence="2">Belongs to the phospholipase D family.</text>
</comment>
<evidence type="ECO:0000256" key="8">
    <source>
        <dbReference type="SAM" id="SignalP"/>
    </source>
</evidence>
<feature type="domain" description="PLD phosphodiesterase" evidence="9">
    <location>
        <begin position="165"/>
        <end position="192"/>
    </location>
</feature>
<dbReference type="GO" id="GO:0016042">
    <property type="term" value="P:lipid catabolic process"/>
    <property type="evidence" value="ECO:0007669"/>
    <property type="project" value="UniProtKB-KW"/>
</dbReference>
<comment type="catalytic activity">
    <reaction evidence="1">
        <text>a 1,2-diacyl-sn-glycero-3-phosphocholine + H2O = a 1,2-diacyl-sn-glycero-3-phosphate + choline + H(+)</text>
        <dbReference type="Rhea" id="RHEA:14445"/>
        <dbReference type="ChEBI" id="CHEBI:15354"/>
        <dbReference type="ChEBI" id="CHEBI:15377"/>
        <dbReference type="ChEBI" id="CHEBI:15378"/>
        <dbReference type="ChEBI" id="CHEBI:57643"/>
        <dbReference type="ChEBI" id="CHEBI:58608"/>
        <dbReference type="EC" id="3.1.4.4"/>
    </reaction>
</comment>
<evidence type="ECO:0000313" key="11">
    <source>
        <dbReference type="Proteomes" id="UP000188543"/>
    </source>
</evidence>
<dbReference type="PANTHER" id="PTHR43856">
    <property type="entry name" value="CARDIOLIPIN HYDROLASE"/>
    <property type="match status" value="1"/>
</dbReference>
<dbReference type="SMART" id="SM00155">
    <property type="entry name" value="PLDc"/>
    <property type="match status" value="1"/>
</dbReference>
<name>A0A1V2VV79_9BURK</name>
<feature type="signal peptide" evidence="8">
    <location>
        <begin position="1"/>
        <end position="29"/>
    </location>
</feature>
<dbReference type="Gene3D" id="3.30.870.10">
    <property type="entry name" value="Endonuclease Chain A"/>
    <property type="match status" value="1"/>
</dbReference>
<keyword evidence="4" id="KW-0378">Hydrolase</keyword>
<dbReference type="AlphaFoldDB" id="A0A1V2VV79"/>
<evidence type="ECO:0000256" key="6">
    <source>
        <dbReference type="ARBA" id="ARBA00023098"/>
    </source>
</evidence>
<dbReference type="InterPro" id="IPR051406">
    <property type="entry name" value="PLD_domain"/>
</dbReference>
<dbReference type="PANTHER" id="PTHR43856:SF1">
    <property type="entry name" value="MITOCHONDRIAL CARDIOLIPIN HYDROLASE"/>
    <property type="match status" value="1"/>
</dbReference>